<name>A0A0X8H1M2_9FIRM</name>
<dbReference type="Proteomes" id="UP000063781">
    <property type="component" value="Chromosome"/>
</dbReference>
<keyword evidence="2" id="KW-1185">Reference proteome</keyword>
<dbReference type="KEGG" id="erl:AOC36_10610"/>
<sequence>MKYFHSNIDISNHDEIIGTLLLHSNLPGPRGNLELIEEFATVFSNLQQDDAHFEFLFKLWKTPSTGDDAETILVLSGLWGFGYFAINNQYRSRVYPVFQCAMNDPRWRVREIIQESLKIVARHDYNQFVSLYASYDHPTLLELRAFLSTAAHPEILKESHQHNFAIHLLKQSFDRYLIVSQQLTKKDLAFDAYQKGLMFAPSVIVAACPALGFQVLNSYANKSPLLNKVLISNLKKNRLIKKYGDTCESCLSILQ</sequence>
<evidence type="ECO:0000313" key="1">
    <source>
        <dbReference type="EMBL" id="AMC94406.1"/>
    </source>
</evidence>
<dbReference type="InterPro" id="IPR016024">
    <property type="entry name" value="ARM-type_fold"/>
</dbReference>
<reference evidence="1 2" key="1">
    <citation type="submission" date="2015-10" db="EMBL/GenBank/DDBJ databases">
        <title>Erysipelothrix larvae sp. LV19 isolated from the larval gut of the rhinoceros beetle, Trypoxylus dichotomus.</title>
        <authorList>
            <person name="Lim S."/>
            <person name="Kim B.-C."/>
        </authorList>
    </citation>
    <scope>NUCLEOTIDE SEQUENCE [LARGE SCALE GENOMIC DNA]</scope>
    <source>
        <strain evidence="1 2">LV19</strain>
    </source>
</reference>
<gene>
    <name evidence="1" type="ORF">AOC36_10610</name>
</gene>
<evidence type="ECO:0000313" key="2">
    <source>
        <dbReference type="Proteomes" id="UP000063781"/>
    </source>
</evidence>
<proteinExistence type="predicted"/>
<dbReference type="EMBL" id="CP013213">
    <property type="protein sequence ID" value="AMC94406.1"/>
    <property type="molecule type" value="Genomic_DNA"/>
</dbReference>
<accession>A0A0X8H1M2</accession>
<dbReference type="AlphaFoldDB" id="A0A0X8H1M2"/>
<dbReference type="STRING" id="1514105.AOC36_10610"/>
<protein>
    <submittedName>
        <fullName evidence="1">Uncharacterized protein</fullName>
    </submittedName>
</protein>
<dbReference type="RefSeq" id="WP_067634110.1">
    <property type="nucleotide sequence ID" value="NZ_CP013213.1"/>
</dbReference>
<organism evidence="1 2">
    <name type="scientific">Erysipelothrix larvae</name>
    <dbReference type="NCBI Taxonomy" id="1514105"/>
    <lineage>
        <taxon>Bacteria</taxon>
        <taxon>Bacillati</taxon>
        <taxon>Bacillota</taxon>
        <taxon>Erysipelotrichia</taxon>
        <taxon>Erysipelotrichales</taxon>
        <taxon>Erysipelotrichaceae</taxon>
        <taxon>Erysipelothrix</taxon>
    </lineage>
</organism>
<dbReference type="OrthoDB" id="154709at2"/>
<dbReference type="SUPFAM" id="SSF48371">
    <property type="entry name" value="ARM repeat"/>
    <property type="match status" value="1"/>
</dbReference>